<keyword evidence="3 5" id="KW-1133">Transmembrane helix</keyword>
<keyword evidence="8" id="KW-1185">Reference proteome</keyword>
<dbReference type="GO" id="GO:0005886">
    <property type="term" value="C:plasma membrane"/>
    <property type="evidence" value="ECO:0007669"/>
    <property type="project" value="TreeGrafter"/>
</dbReference>
<evidence type="ECO:0000256" key="2">
    <source>
        <dbReference type="ARBA" id="ARBA00022692"/>
    </source>
</evidence>
<comment type="subcellular location">
    <subcellularLocation>
        <location evidence="1">Membrane</location>
        <topology evidence="1">Multi-pass membrane protein</topology>
    </subcellularLocation>
</comment>
<evidence type="ECO:0000259" key="6">
    <source>
        <dbReference type="PROSITE" id="PS50850"/>
    </source>
</evidence>
<reference evidence="8" key="1">
    <citation type="journal article" date="2023" name="Mol. Phylogenet. Evol.">
        <title>Genome-scale phylogeny and comparative genomics of the fungal order Sordariales.</title>
        <authorList>
            <person name="Hensen N."/>
            <person name="Bonometti L."/>
            <person name="Westerberg I."/>
            <person name="Brannstrom I.O."/>
            <person name="Guillou S."/>
            <person name="Cros-Aarteil S."/>
            <person name="Calhoun S."/>
            <person name="Haridas S."/>
            <person name="Kuo A."/>
            <person name="Mondo S."/>
            <person name="Pangilinan J."/>
            <person name="Riley R."/>
            <person name="LaButti K."/>
            <person name="Andreopoulos B."/>
            <person name="Lipzen A."/>
            <person name="Chen C."/>
            <person name="Yan M."/>
            <person name="Daum C."/>
            <person name="Ng V."/>
            <person name="Clum A."/>
            <person name="Steindorff A."/>
            <person name="Ohm R.A."/>
            <person name="Martin F."/>
            <person name="Silar P."/>
            <person name="Natvig D.O."/>
            <person name="Lalanne C."/>
            <person name="Gautier V."/>
            <person name="Ament-Velasquez S.L."/>
            <person name="Kruys A."/>
            <person name="Hutchinson M.I."/>
            <person name="Powell A.J."/>
            <person name="Barry K."/>
            <person name="Miller A.N."/>
            <person name="Grigoriev I.V."/>
            <person name="Debuchy R."/>
            <person name="Gladieux P."/>
            <person name="Hiltunen Thoren M."/>
            <person name="Johannesson H."/>
        </authorList>
    </citation>
    <scope>NUCLEOTIDE SEQUENCE [LARGE SCALE GENOMIC DNA]</scope>
    <source>
        <strain evidence="8">CBS 340.73</strain>
    </source>
</reference>
<evidence type="ECO:0000256" key="5">
    <source>
        <dbReference type="SAM" id="Phobius"/>
    </source>
</evidence>
<evidence type="ECO:0000256" key="1">
    <source>
        <dbReference type="ARBA" id="ARBA00004141"/>
    </source>
</evidence>
<feature type="transmembrane region" description="Helical" evidence="5">
    <location>
        <begin position="493"/>
        <end position="516"/>
    </location>
</feature>
<dbReference type="Proteomes" id="UP001303473">
    <property type="component" value="Unassembled WGS sequence"/>
</dbReference>
<dbReference type="PANTHER" id="PTHR23502:SF160">
    <property type="entry name" value="MAJOR FACILITATOR SUPERFAMILY (MFS) PROFILE DOMAIN-CONTAINING PROTEIN-RELATED"/>
    <property type="match status" value="1"/>
</dbReference>
<keyword evidence="2 5" id="KW-0812">Transmembrane</keyword>
<name>A0AAN6S1M3_9PEZI</name>
<feature type="transmembrane region" description="Helical" evidence="5">
    <location>
        <begin position="400"/>
        <end position="421"/>
    </location>
</feature>
<evidence type="ECO:0000256" key="3">
    <source>
        <dbReference type="ARBA" id="ARBA00022989"/>
    </source>
</evidence>
<feature type="transmembrane region" description="Helical" evidence="5">
    <location>
        <begin position="314"/>
        <end position="342"/>
    </location>
</feature>
<feature type="transmembrane region" description="Helical" evidence="5">
    <location>
        <begin position="58"/>
        <end position="83"/>
    </location>
</feature>
<feature type="transmembrane region" description="Helical" evidence="5">
    <location>
        <begin position="184"/>
        <end position="207"/>
    </location>
</feature>
<feature type="domain" description="Major facilitator superfamily (MFS) profile" evidence="6">
    <location>
        <begin position="57"/>
        <end position="519"/>
    </location>
</feature>
<dbReference type="InterPro" id="IPR020846">
    <property type="entry name" value="MFS_dom"/>
</dbReference>
<organism evidence="7 8">
    <name type="scientific">Diplogelasinospora grovesii</name>
    <dbReference type="NCBI Taxonomy" id="303347"/>
    <lineage>
        <taxon>Eukaryota</taxon>
        <taxon>Fungi</taxon>
        <taxon>Dikarya</taxon>
        <taxon>Ascomycota</taxon>
        <taxon>Pezizomycotina</taxon>
        <taxon>Sordariomycetes</taxon>
        <taxon>Sordariomycetidae</taxon>
        <taxon>Sordariales</taxon>
        <taxon>Diplogelasinosporaceae</taxon>
        <taxon>Diplogelasinospora</taxon>
    </lineage>
</organism>
<dbReference type="Gene3D" id="1.20.1250.20">
    <property type="entry name" value="MFS general substrate transporter like domains"/>
    <property type="match status" value="1"/>
</dbReference>
<proteinExistence type="predicted"/>
<protein>
    <submittedName>
        <fullName evidence="7">MFS general substrate transporter</fullName>
    </submittedName>
</protein>
<feature type="transmembrane region" description="Helical" evidence="5">
    <location>
        <begin position="362"/>
        <end position="379"/>
    </location>
</feature>
<feature type="transmembrane region" description="Helical" evidence="5">
    <location>
        <begin position="427"/>
        <end position="453"/>
    </location>
</feature>
<comment type="caution">
    <text evidence="7">The sequence shown here is derived from an EMBL/GenBank/DDBJ whole genome shotgun (WGS) entry which is preliminary data.</text>
</comment>
<keyword evidence="4 5" id="KW-0472">Membrane</keyword>
<evidence type="ECO:0000313" key="8">
    <source>
        <dbReference type="Proteomes" id="UP001303473"/>
    </source>
</evidence>
<evidence type="ECO:0000256" key="4">
    <source>
        <dbReference type="ARBA" id="ARBA00023136"/>
    </source>
</evidence>
<dbReference type="PANTHER" id="PTHR23502">
    <property type="entry name" value="MAJOR FACILITATOR SUPERFAMILY"/>
    <property type="match status" value="1"/>
</dbReference>
<evidence type="ECO:0000313" key="7">
    <source>
        <dbReference type="EMBL" id="KAK3937817.1"/>
    </source>
</evidence>
<dbReference type="Pfam" id="PF07690">
    <property type="entry name" value="MFS_1"/>
    <property type="match status" value="1"/>
</dbReference>
<dbReference type="InterPro" id="IPR036259">
    <property type="entry name" value="MFS_trans_sf"/>
</dbReference>
<gene>
    <name evidence="7" type="ORF">QBC46DRAFT_442462</name>
</gene>
<dbReference type="AlphaFoldDB" id="A0AAN6S1M3"/>
<dbReference type="PROSITE" id="PS50850">
    <property type="entry name" value="MFS"/>
    <property type="match status" value="1"/>
</dbReference>
<dbReference type="EMBL" id="MU853844">
    <property type="protein sequence ID" value="KAK3937817.1"/>
    <property type="molecule type" value="Genomic_DNA"/>
</dbReference>
<dbReference type="SUPFAM" id="SSF103473">
    <property type="entry name" value="MFS general substrate transporter"/>
    <property type="match status" value="1"/>
</dbReference>
<sequence length="543" mass="59886">MAVIRHDVHSHAHEESVPGTVNLRAREGEETHYGQALFPVPSADPNDPLQWPKFKKHMILLCCALFSFLGNSALIGPSVYIGIFSEQFGVDPNTAAGLVNYPNLAFGFGSLILVPLYRKFGRRPIMLLSLLTYSLGVIGASQCTTFGGLMGARVVHAFGSGVCEALPVQLVNDIFFLHERGKKLGWYTIALCLGATGPMFAGYMLASGLSWNLFFYVEFAFAMALLILTFIFVEETRYNRTYPVPTPTQTETNLTPADTNGKIEQDTSEEYVSVVDTNSGNIPPRKTFLQQIKPWSAVDHDSPFFLMMARSFTYLLVPSTFWVITTYGIYIGLCGFAFSFIFPLKIVGPPYNWAETNSGLHAVATIIGFASAVPLLPASDRLAAYLTKKNGGIREAEMRLGVLIPALFIAPAGQILFGMTAQHDLHWLGYMFGVGLTQWAAYFYFTVTLAYAVDSYTANLSEMLIIMNLGKQSISFGLSIQVLNWILETGYANVIAGAFTAVLCLNNLMVIVFMLWGKRIRVATSKTWLASMHKRSAIHGETH</sequence>
<dbReference type="InterPro" id="IPR011701">
    <property type="entry name" value="MFS"/>
</dbReference>
<feature type="transmembrane region" description="Helical" evidence="5">
    <location>
        <begin position="213"/>
        <end position="233"/>
    </location>
</feature>
<feature type="transmembrane region" description="Helical" evidence="5">
    <location>
        <begin position="465"/>
        <end position="487"/>
    </location>
</feature>
<dbReference type="GO" id="GO:0022857">
    <property type="term" value="F:transmembrane transporter activity"/>
    <property type="evidence" value="ECO:0007669"/>
    <property type="project" value="InterPro"/>
</dbReference>
<accession>A0AAN6S1M3</accession>
<feature type="transmembrane region" description="Helical" evidence="5">
    <location>
        <begin position="95"/>
        <end position="117"/>
    </location>
</feature>